<accession>A0A917G0G0</accession>
<dbReference type="InterPro" id="IPR011701">
    <property type="entry name" value="MFS"/>
</dbReference>
<dbReference type="EMBL" id="BMGR01000013">
    <property type="protein sequence ID" value="GGG16485.1"/>
    <property type="molecule type" value="Genomic_DNA"/>
</dbReference>
<feature type="transmembrane region" description="Helical" evidence="2">
    <location>
        <begin position="28"/>
        <end position="45"/>
    </location>
</feature>
<dbReference type="PANTHER" id="PTHR23526">
    <property type="entry name" value="INTEGRAL MEMBRANE TRANSPORT PROTEIN-RELATED"/>
    <property type="match status" value="1"/>
</dbReference>
<dbReference type="PANTHER" id="PTHR23526:SF2">
    <property type="entry name" value="MAJOR FACILITATOR SUPERFAMILY (MFS) PROFILE DOMAIN-CONTAINING PROTEIN"/>
    <property type="match status" value="1"/>
</dbReference>
<dbReference type="Pfam" id="PF07690">
    <property type="entry name" value="MFS_1"/>
    <property type="match status" value="1"/>
</dbReference>
<feature type="transmembrane region" description="Helical" evidence="2">
    <location>
        <begin position="83"/>
        <end position="103"/>
    </location>
</feature>
<sequence length="420" mass="46784">MSGESGEAGRNGGGFSGEVRVSLLNHGIYQFGNALAVVLVHLYLWRLTNDMWVNGAFNLITLLAAPLASVYIGKIAKLKDRLLAYRLGIYMTALFYCAILLAGERMVDYYVWFALLKGISAAFYWLGHFTMITDLTDDDNRHRYLGLNLIITNLAMLAGPAAAGLIVGNSDGFRGYTCVFMLAFAMFAYASFNSLKMKKNSSHHKTYYLKYTILMIRKYPVYGRSLAGWFLFGLPQGVLAYIPAILLYQAVPKESFVNYMNVLFLSVTILSGYLLAKRGRVERNSFYLKVSAWGFIVGAAVLFFGISLWSVILFMLLFSFMKPIQNNAYTSYYYKLSGELPLREHFKVEAVVLREVFTNAGRAAGVALLMLAPGQMETGSLSWVLMLAAVLQLVIGRLAASSAPAKTSDNERRLFTYGPK</sequence>
<dbReference type="Proteomes" id="UP000644756">
    <property type="component" value="Unassembled WGS sequence"/>
</dbReference>
<comment type="caution">
    <text evidence="3">The sequence shown here is derived from an EMBL/GenBank/DDBJ whole genome shotgun (WGS) entry which is preliminary data.</text>
</comment>
<dbReference type="AlphaFoldDB" id="A0A917G0G0"/>
<feature type="transmembrane region" description="Helical" evidence="2">
    <location>
        <begin position="51"/>
        <end position="71"/>
    </location>
</feature>
<evidence type="ECO:0000256" key="2">
    <source>
        <dbReference type="SAM" id="Phobius"/>
    </source>
</evidence>
<name>A0A917G0G0_9BACL</name>
<protein>
    <recommendedName>
        <fullName evidence="5">MFS transporter</fullName>
    </recommendedName>
</protein>
<comment type="subcellular location">
    <subcellularLocation>
        <location evidence="1">Cell membrane</location>
        <topology evidence="1">Multi-pass membrane protein</topology>
    </subcellularLocation>
</comment>
<dbReference type="GO" id="GO:0005886">
    <property type="term" value="C:plasma membrane"/>
    <property type="evidence" value="ECO:0007669"/>
    <property type="project" value="UniProtKB-SubCell"/>
</dbReference>
<feature type="transmembrane region" description="Helical" evidence="2">
    <location>
        <begin position="256"/>
        <end position="276"/>
    </location>
</feature>
<proteinExistence type="predicted"/>
<dbReference type="SUPFAM" id="SSF103473">
    <property type="entry name" value="MFS general substrate transporter"/>
    <property type="match status" value="1"/>
</dbReference>
<evidence type="ECO:0000313" key="4">
    <source>
        <dbReference type="Proteomes" id="UP000644756"/>
    </source>
</evidence>
<keyword evidence="4" id="KW-1185">Reference proteome</keyword>
<gene>
    <name evidence="3" type="ORF">GCM10010916_36710</name>
</gene>
<reference evidence="3" key="1">
    <citation type="journal article" date="2014" name="Int. J. Syst. Evol. Microbiol.">
        <title>Complete genome sequence of Corynebacterium casei LMG S-19264T (=DSM 44701T), isolated from a smear-ripened cheese.</title>
        <authorList>
            <consortium name="US DOE Joint Genome Institute (JGI-PGF)"/>
            <person name="Walter F."/>
            <person name="Albersmeier A."/>
            <person name="Kalinowski J."/>
            <person name="Ruckert C."/>
        </authorList>
    </citation>
    <scope>NUCLEOTIDE SEQUENCE</scope>
    <source>
        <strain evidence="3">CGMCC 1.12987</strain>
    </source>
</reference>
<feature type="transmembrane region" description="Helical" evidence="2">
    <location>
        <begin position="144"/>
        <end position="167"/>
    </location>
</feature>
<dbReference type="InterPro" id="IPR036259">
    <property type="entry name" value="MFS_trans_sf"/>
</dbReference>
<feature type="transmembrane region" description="Helical" evidence="2">
    <location>
        <begin position="288"/>
        <end position="321"/>
    </location>
</feature>
<evidence type="ECO:0008006" key="5">
    <source>
        <dbReference type="Google" id="ProtNLM"/>
    </source>
</evidence>
<keyword evidence="2" id="KW-0812">Transmembrane</keyword>
<dbReference type="RefSeq" id="WP_188532535.1">
    <property type="nucleotide sequence ID" value="NZ_BMGR01000013.1"/>
</dbReference>
<dbReference type="Gene3D" id="1.20.1250.20">
    <property type="entry name" value="MFS general substrate transporter like domains"/>
    <property type="match status" value="1"/>
</dbReference>
<dbReference type="InterPro" id="IPR052528">
    <property type="entry name" value="Sugar_transport-like"/>
</dbReference>
<keyword evidence="2" id="KW-1133">Transmembrane helix</keyword>
<organism evidence="3 4">
    <name type="scientific">Paenibacillus abyssi</name>
    <dbReference type="NCBI Taxonomy" id="1340531"/>
    <lineage>
        <taxon>Bacteria</taxon>
        <taxon>Bacillati</taxon>
        <taxon>Bacillota</taxon>
        <taxon>Bacilli</taxon>
        <taxon>Bacillales</taxon>
        <taxon>Paenibacillaceae</taxon>
        <taxon>Paenibacillus</taxon>
    </lineage>
</organism>
<feature type="transmembrane region" description="Helical" evidence="2">
    <location>
        <begin position="109"/>
        <end position="132"/>
    </location>
</feature>
<keyword evidence="2" id="KW-0472">Membrane</keyword>
<dbReference type="GO" id="GO:0022857">
    <property type="term" value="F:transmembrane transporter activity"/>
    <property type="evidence" value="ECO:0007669"/>
    <property type="project" value="InterPro"/>
</dbReference>
<feature type="transmembrane region" description="Helical" evidence="2">
    <location>
        <begin position="380"/>
        <end position="400"/>
    </location>
</feature>
<evidence type="ECO:0000313" key="3">
    <source>
        <dbReference type="EMBL" id="GGG16485.1"/>
    </source>
</evidence>
<reference evidence="3" key="2">
    <citation type="submission" date="2020-09" db="EMBL/GenBank/DDBJ databases">
        <authorList>
            <person name="Sun Q."/>
            <person name="Zhou Y."/>
        </authorList>
    </citation>
    <scope>NUCLEOTIDE SEQUENCE</scope>
    <source>
        <strain evidence="3">CGMCC 1.12987</strain>
    </source>
</reference>
<evidence type="ECO:0000256" key="1">
    <source>
        <dbReference type="ARBA" id="ARBA00004651"/>
    </source>
</evidence>
<feature type="transmembrane region" description="Helical" evidence="2">
    <location>
        <begin position="226"/>
        <end position="250"/>
    </location>
</feature>
<feature type="transmembrane region" description="Helical" evidence="2">
    <location>
        <begin position="173"/>
        <end position="192"/>
    </location>
</feature>